<dbReference type="eggNOG" id="COG1135">
    <property type="taxonomic scope" value="Bacteria"/>
</dbReference>
<dbReference type="InterPro" id="IPR018449">
    <property type="entry name" value="NIL_domain"/>
</dbReference>
<evidence type="ECO:0000256" key="4">
    <source>
        <dbReference type="ARBA" id="ARBA00022840"/>
    </source>
</evidence>
<dbReference type="InterPro" id="IPR050086">
    <property type="entry name" value="MetN_ABC_transporter-like"/>
</dbReference>
<dbReference type="PANTHER" id="PTHR43166">
    <property type="entry name" value="AMINO ACID IMPORT ATP-BINDING PROTEIN"/>
    <property type="match status" value="1"/>
</dbReference>
<dbReference type="Proteomes" id="UP000001556">
    <property type="component" value="Chromosome"/>
</dbReference>
<keyword evidence="6" id="KW-0029">Amino-acid transport</keyword>
<organism evidence="9 10">
    <name type="scientific">Desulforamulus reducens (strain ATCC BAA-1160 / DSM 100696 / MI-1)</name>
    <name type="common">Desulfotomaculum reducens</name>
    <dbReference type="NCBI Taxonomy" id="349161"/>
    <lineage>
        <taxon>Bacteria</taxon>
        <taxon>Bacillati</taxon>
        <taxon>Bacillota</taxon>
        <taxon>Clostridia</taxon>
        <taxon>Eubacteriales</taxon>
        <taxon>Peptococcaceae</taxon>
        <taxon>Desulforamulus</taxon>
    </lineage>
</organism>
<dbReference type="STRING" id="349161.Dred_2652"/>
<dbReference type="SUPFAM" id="SSF52540">
    <property type="entry name" value="P-loop containing nucleoside triphosphate hydrolases"/>
    <property type="match status" value="1"/>
</dbReference>
<keyword evidence="3" id="KW-0547">Nucleotide-binding</keyword>
<dbReference type="InterPro" id="IPR003439">
    <property type="entry name" value="ABC_transporter-like_ATP-bd"/>
</dbReference>
<dbReference type="GO" id="GO:0005524">
    <property type="term" value="F:ATP binding"/>
    <property type="evidence" value="ECO:0007669"/>
    <property type="project" value="UniProtKB-KW"/>
</dbReference>
<dbReference type="HOGENOM" id="CLU_000604_1_3_9"/>
<sequence length="340" mass="37505">MIEIKDLTKVYGSGVGEVKALDHVSLRVRKGEIYGIIGFSGAGKSTLIRCVNRLEKPTSGSIKVNGQEITSLDEAELRASRQKIGMIFQHFNLLSSRTVFDNVAFPLEICGLNKKEINEKVIRLLKLVGLADKANAYPSQLSGGQKQRVGIARALANDPIVLLCDEATSALDPATTSSILDLLKDINRKLDLTILMITHEMKVISEICDSVAVIEKGKIIEEGLVIDVFTQPQHPTTRRFVQTIINTDIPDSIKERLLAKGDGQIIRVSFIGDTTDKPIISTLVKQYDIDVNILYGNIDQIQDTSFGMLIIECMGAKANCQRAVEYLQKQGLRIEVLKNV</sequence>
<dbReference type="Gene3D" id="3.30.70.260">
    <property type="match status" value="1"/>
</dbReference>
<dbReference type="OrthoDB" id="9802264at2"/>
<evidence type="ECO:0000256" key="5">
    <source>
        <dbReference type="ARBA" id="ARBA00022967"/>
    </source>
</evidence>
<reference evidence="9" key="1">
    <citation type="submission" date="2007-03" db="EMBL/GenBank/DDBJ databases">
        <title>Complete sequence of Desulfotomaculum reducens MI-1.</title>
        <authorList>
            <consortium name="US DOE Joint Genome Institute"/>
            <person name="Copeland A."/>
            <person name="Lucas S."/>
            <person name="Lapidus A."/>
            <person name="Barry K."/>
            <person name="Detter J.C."/>
            <person name="Glavina del Rio T."/>
            <person name="Hammon N."/>
            <person name="Israni S."/>
            <person name="Dalin E."/>
            <person name="Tice H."/>
            <person name="Pitluck S."/>
            <person name="Sims D."/>
            <person name="Brettin T."/>
            <person name="Bruce D."/>
            <person name="Han C."/>
            <person name="Tapia R."/>
            <person name="Schmutz J."/>
            <person name="Larimer F."/>
            <person name="Land M."/>
            <person name="Hauser L."/>
            <person name="Kyrpides N."/>
            <person name="Kim E."/>
            <person name="Tebo B.M."/>
            <person name="Richardson P."/>
        </authorList>
    </citation>
    <scope>NUCLEOTIDE SEQUENCE [LARGE SCALE GENOMIC DNA]</scope>
    <source>
        <strain evidence="9">MI-1</strain>
    </source>
</reference>
<keyword evidence="1" id="KW-0813">Transport</keyword>
<dbReference type="AlphaFoldDB" id="A4J7V5"/>
<evidence type="ECO:0000256" key="7">
    <source>
        <dbReference type="ARBA" id="ARBA00023136"/>
    </source>
</evidence>
<dbReference type="Pfam" id="PF00005">
    <property type="entry name" value="ABC_tran"/>
    <property type="match status" value="1"/>
</dbReference>
<evidence type="ECO:0000256" key="1">
    <source>
        <dbReference type="ARBA" id="ARBA00022448"/>
    </source>
</evidence>
<evidence type="ECO:0000256" key="2">
    <source>
        <dbReference type="ARBA" id="ARBA00022475"/>
    </source>
</evidence>
<dbReference type="GO" id="GO:0016887">
    <property type="term" value="F:ATP hydrolysis activity"/>
    <property type="evidence" value="ECO:0007669"/>
    <property type="project" value="InterPro"/>
</dbReference>
<keyword evidence="5" id="KW-1278">Translocase</keyword>
<gene>
    <name evidence="9" type="ordered locus">Dred_2652</name>
</gene>
<dbReference type="PANTHER" id="PTHR43166:SF30">
    <property type="entry name" value="METHIONINE IMPORT ATP-BINDING PROTEIN METN"/>
    <property type="match status" value="1"/>
</dbReference>
<dbReference type="InterPro" id="IPR027417">
    <property type="entry name" value="P-loop_NTPase"/>
</dbReference>
<dbReference type="SMART" id="SM00930">
    <property type="entry name" value="NIL"/>
    <property type="match status" value="1"/>
</dbReference>
<dbReference type="SMART" id="SM00382">
    <property type="entry name" value="AAA"/>
    <property type="match status" value="1"/>
</dbReference>
<proteinExistence type="predicted"/>
<dbReference type="InterPro" id="IPR003593">
    <property type="entry name" value="AAA+_ATPase"/>
</dbReference>
<dbReference type="GO" id="GO:0006865">
    <property type="term" value="P:amino acid transport"/>
    <property type="evidence" value="ECO:0007669"/>
    <property type="project" value="UniProtKB-KW"/>
</dbReference>
<name>A4J7V5_DESRM</name>
<keyword evidence="10" id="KW-1185">Reference proteome</keyword>
<keyword evidence="7" id="KW-0472">Membrane</keyword>
<keyword evidence="4" id="KW-0067">ATP-binding</keyword>
<dbReference type="FunFam" id="3.40.50.300:FF:000233">
    <property type="entry name" value="Methionine import ATP-binding protein MetN"/>
    <property type="match status" value="1"/>
</dbReference>
<dbReference type="KEGG" id="drm:Dred_2652"/>
<evidence type="ECO:0000259" key="8">
    <source>
        <dbReference type="PROSITE" id="PS50893"/>
    </source>
</evidence>
<accession>A4J7V5</accession>
<evidence type="ECO:0000256" key="6">
    <source>
        <dbReference type="ARBA" id="ARBA00022970"/>
    </source>
</evidence>
<dbReference type="SUPFAM" id="SSF55021">
    <property type="entry name" value="ACT-like"/>
    <property type="match status" value="1"/>
</dbReference>
<dbReference type="PROSITE" id="PS50893">
    <property type="entry name" value="ABC_TRANSPORTER_2"/>
    <property type="match status" value="1"/>
</dbReference>
<dbReference type="InterPro" id="IPR045865">
    <property type="entry name" value="ACT-like_dom_sf"/>
</dbReference>
<dbReference type="CDD" id="cd03258">
    <property type="entry name" value="ABC_MetN_methionine_transporter"/>
    <property type="match status" value="1"/>
</dbReference>
<dbReference type="PROSITE" id="PS00211">
    <property type="entry name" value="ABC_TRANSPORTER_1"/>
    <property type="match status" value="1"/>
</dbReference>
<feature type="domain" description="ABC transporter" evidence="8">
    <location>
        <begin position="2"/>
        <end position="241"/>
    </location>
</feature>
<dbReference type="RefSeq" id="WP_011878955.1">
    <property type="nucleotide sequence ID" value="NC_009253.1"/>
</dbReference>
<protein>
    <submittedName>
        <fullName evidence="9">ABC transporter related protein</fullName>
    </submittedName>
</protein>
<dbReference type="Pfam" id="PF09383">
    <property type="entry name" value="NIL"/>
    <property type="match status" value="1"/>
</dbReference>
<evidence type="ECO:0000313" key="9">
    <source>
        <dbReference type="EMBL" id="ABO51158.1"/>
    </source>
</evidence>
<dbReference type="InterPro" id="IPR041701">
    <property type="entry name" value="MetN_ABC"/>
</dbReference>
<dbReference type="InterPro" id="IPR017871">
    <property type="entry name" value="ABC_transporter-like_CS"/>
</dbReference>
<keyword evidence="2" id="KW-1003">Cell membrane</keyword>
<evidence type="ECO:0000256" key="3">
    <source>
        <dbReference type="ARBA" id="ARBA00022741"/>
    </source>
</evidence>
<dbReference type="EMBL" id="CP000612">
    <property type="protein sequence ID" value="ABO51158.1"/>
    <property type="molecule type" value="Genomic_DNA"/>
</dbReference>
<evidence type="ECO:0000313" key="10">
    <source>
        <dbReference type="Proteomes" id="UP000001556"/>
    </source>
</evidence>
<dbReference type="Gene3D" id="3.40.50.300">
    <property type="entry name" value="P-loop containing nucleotide triphosphate hydrolases"/>
    <property type="match status" value="1"/>
</dbReference>